<proteinExistence type="inferred from homology"/>
<accession>A0ABS2WSA9</accession>
<dbReference type="Pfam" id="PF17783">
    <property type="entry name" value="WHD_CvfB"/>
    <property type="match status" value="1"/>
</dbReference>
<dbReference type="InterPro" id="IPR003029">
    <property type="entry name" value="S1_domain"/>
</dbReference>
<organism evidence="3 4">
    <name type="scientific">Sulfurospirillum tamanense</name>
    <dbReference type="NCBI Taxonomy" id="2813362"/>
    <lineage>
        <taxon>Bacteria</taxon>
        <taxon>Pseudomonadati</taxon>
        <taxon>Campylobacterota</taxon>
        <taxon>Epsilonproteobacteria</taxon>
        <taxon>Campylobacterales</taxon>
        <taxon>Sulfurospirillaceae</taxon>
        <taxon>Sulfurospirillum</taxon>
    </lineage>
</organism>
<dbReference type="Proteomes" id="UP000703590">
    <property type="component" value="Unassembled WGS sequence"/>
</dbReference>
<dbReference type="InterPro" id="IPR012340">
    <property type="entry name" value="NA-bd_OB-fold"/>
</dbReference>
<dbReference type="Pfam" id="PF13509">
    <property type="entry name" value="S1_2"/>
    <property type="match status" value="1"/>
</dbReference>
<keyword evidence="4" id="KW-1185">Reference proteome</keyword>
<dbReference type="InterPro" id="IPR036388">
    <property type="entry name" value="WH-like_DNA-bd_sf"/>
</dbReference>
<feature type="domain" description="S1 motif" evidence="2">
    <location>
        <begin position="147"/>
        <end position="209"/>
    </location>
</feature>
<dbReference type="Gene3D" id="2.40.50.140">
    <property type="entry name" value="Nucleic acid-binding proteins"/>
    <property type="match status" value="2"/>
</dbReference>
<dbReference type="InterPro" id="IPR040764">
    <property type="entry name" value="CvfB_WH"/>
</dbReference>
<reference evidence="3 4" key="1">
    <citation type="submission" date="2021-02" db="EMBL/GenBank/DDBJ databases">
        <title>Sulfurospirillum tamanensis sp. nov.</title>
        <authorList>
            <person name="Frolova A."/>
            <person name="Merkel A."/>
            <person name="Slobodkin A."/>
        </authorList>
    </citation>
    <scope>NUCLEOTIDE SEQUENCE [LARGE SCALE GENOMIC DNA]</scope>
    <source>
        <strain evidence="3 4">T05b</strain>
    </source>
</reference>
<dbReference type="PANTHER" id="PTHR37296">
    <property type="entry name" value="CONSERVED VIRULENCE FACTOR B"/>
    <property type="match status" value="1"/>
</dbReference>
<protein>
    <submittedName>
        <fullName evidence="3">DNA-binding protein</fullName>
    </submittedName>
</protein>
<dbReference type="SMART" id="SM00316">
    <property type="entry name" value="S1"/>
    <property type="match status" value="3"/>
</dbReference>
<keyword evidence="3" id="KW-0238">DNA-binding</keyword>
<evidence type="ECO:0000259" key="2">
    <source>
        <dbReference type="SMART" id="SM00316"/>
    </source>
</evidence>
<reference evidence="3 4" key="3">
    <citation type="submission" date="2021-02" db="EMBL/GenBank/DDBJ databases">
        <authorList>
            <person name="Merkel A.Y."/>
        </authorList>
    </citation>
    <scope>NUCLEOTIDE SEQUENCE [LARGE SCALE GENOMIC DNA]</scope>
    <source>
        <strain evidence="3 4">T05b</strain>
    </source>
</reference>
<dbReference type="RefSeq" id="WP_205459058.1">
    <property type="nucleotide sequence ID" value="NZ_JAFHKK010000013.1"/>
</dbReference>
<sequence>MTQTLQIGRINQLMIERKSDPGLYLKAGDGEEVLLPNAYVSITMEIGQTLDVFVYTDSEDRLVASTRMPEARLGEFALLEVKDVTSFGAFCDWGLPKELFVPVKFQKTPFKVGQKRVIRVSLDEQTNRLIGVEKFGKFLTTRRPDFSTGDEVALFVLASTPLGFKAIVNNRFTGMLFHNEVFEPLHVGKRTKGYIKEVRQDGKITLSLRPLEKGDVFAKEKVLSVLRANGYALPFAYKATPEEVYAYFGLSKKAYKQALTQLQEEGAITLDENGIRFSGA</sequence>
<feature type="domain" description="S1 motif" evidence="2">
    <location>
        <begin position="6"/>
        <end position="67"/>
    </location>
</feature>
<evidence type="ECO:0000256" key="1">
    <source>
        <dbReference type="PIRNR" id="PIRNR012524"/>
    </source>
</evidence>
<comment type="caution">
    <text evidence="3">The sequence shown here is derived from an EMBL/GenBank/DDBJ whole genome shotgun (WGS) entry which is preliminary data.</text>
</comment>
<name>A0ABS2WSA9_9BACT</name>
<comment type="similarity">
    <text evidence="1">Belongs to the CvfB family.</text>
</comment>
<dbReference type="InterPro" id="IPR039566">
    <property type="entry name" value="CvfB_S1_st"/>
</dbReference>
<dbReference type="InterPro" id="IPR014464">
    <property type="entry name" value="CvfB_fam"/>
</dbReference>
<dbReference type="PIRSF" id="PIRSF012524">
    <property type="entry name" value="YitL_S1"/>
    <property type="match status" value="1"/>
</dbReference>
<gene>
    <name evidence="3" type="ORF">JWV37_06920</name>
</gene>
<dbReference type="GO" id="GO:0003677">
    <property type="term" value="F:DNA binding"/>
    <property type="evidence" value="ECO:0007669"/>
    <property type="project" value="UniProtKB-KW"/>
</dbReference>
<feature type="domain" description="S1 motif" evidence="2">
    <location>
        <begin position="72"/>
        <end position="135"/>
    </location>
</feature>
<evidence type="ECO:0000313" key="3">
    <source>
        <dbReference type="EMBL" id="MBN2964506.1"/>
    </source>
</evidence>
<evidence type="ECO:0000313" key="4">
    <source>
        <dbReference type="Proteomes" id="UP000703590"/>
    </source>
</evidence>
<dbReference type="PANTHER" id="PTHR37296:SF1">
    <property type="entry name" value="CONSERVED VIRULENCE FACTOR B"/>
    <property type="match status" value="1"/>
</dbReference>
<dbReference type="EMBL" id="JAFHKK010000013">
    <property type="protein sequence ID" value="MBN2964506.1"/>
    <property type="molecule type" value="Genomic_DNA"/>
</dbReference>
<reference evidence="4" key="2">
    <citation type="submission" date="2021-02" db="EMBL/GenBank/DDBJ databases">
        <title>Sulfurospirillum tamanensis sp. nov.</title>
        <authorList>
            <person name="Merkel A.Y."/>
        </authorList>
    </citation>
    <scope>NUCLEOTIDE SEQUENCE [LARGE SCALE GENOMIC DNA]</scope>
    <source>
        <strain evidence="4">T05b</strain>
    </source>
</reference>
<dbReference type="Gene3D" id="1.10.10.10">
    <property type="entry name" value="Winged helix-like DNA-binding domain superfamily/Winged helix DNA-binding domain"/>
    <property type="match status" value="1"/>
</dbReference>